<evidence type="ECO:0000313" key="1">
    <source>
        <dbReference type="EMBL" id="VEU19989.1"/>
    </source>
</evidence>
<dbReference type="PANTHER" id="PTHR42791:SF1">
    <property type="entry name" value="N-ACETYLTRANSFERASE DOMAIN-CONTAINING PROTEIN"/>
    <property type="match status" value="1"/>
</dbReference>
<dbReference type="InParanoid" id="A0A448YGG1"/>
<evidence type="ECO:0000313" key="2">
    <source>
        <dbReference type="Proteomes" id="UP000290900"/>
    </source>
</evidence>
<proteinExistence type="predicted"/>
<keyword evidence="2" id="KW-1185">Reference proteome</keyword>
<dbReference type="OrthoDB" id="410198at2759"/>
<protein>
    <submittedName>
        <fullName evidence="1">DEKNAAC100401</fullName>
    </submittedName>
</protein>
<dbReference type="Gene3D" id="3.40.630.30">
    <property type="match status" value="1"/>
</dbReference>
<accession>A0A448YGG1</accession>
<name>A0A448YGG1_BRENA</name>
<reference evidence="1 2" key="1">
    <citation type="submission" date="2018-12" db="EMBL/GenBank/DDBJ databases">
        <authorList>
            <person name="Tiukova I."/>
            <person name="Dainat J."/>
        </authorList>
    </citation>
    <scope>NUCLEOTIDE SEQUENCE [LARGE SCALE GENOMIC DNA]</scope>
</reference>
<dbReference type="PANTHER" id="PTHR42791">
    <property type="entry name" value="GNAT FAMILY ACETYLTRANSFERASE"/>
    <property type="match status" value="1"/>
</dbReference>
<dbReference type="InterPro" id="IPR052523">
    <property type="entry name" value="Trichothecene_AcTrans"/>
</dbReference>
<dbReference type="Proteomes" id="UP000290900">
    <property type="component" value="Unassembled WGS sequence"/>
</dbReference>
<gene>
    <name evidence="1" type="ORF">BRENAR_LOCUS724</name>
</gene>
<dbReference type="EMBL" id="CAACVR010000001">
    <property type="protein sequence ID" value="VEU19989.1"/>
    <property type="molecule type" value="Genomic_DNA"/>
</dbReference>
<dbReference type="AlphaFoldDB" id="A0A448YGG1"/>
<sequence length="378" mass="42840">MSTHDSDLARLSLELQNSDISSTHVKSVKPSKPHIEVVDIKDFKKAAKTLEIAFRDDLYVRYLTSGINDTKLKEQLDLALFEATVYSTILSGLVIAVRDVEGEKEDPEAPFLAVACFERPRPRPDSNSKSLLRSLWSMYQGGYLKFIWLANKETRQRVLEEQSSMLEKFRSSVLGDEFESSWYLSDIGAIPKGRGKGLARALIDYVCHNYIDNYTPPSPDGDDDDFSQLENKDKTGVVGSNIFKTNEDSQLDSEIESYKFSFDLDSDNFTDYSGYSSASDSDASSSHSSWYYKEEDDILAQYDNRKNRGSQVGAPLYLESSHPRNKKIYQKLGFTYVKTVEIAQVTDKHGQRKTLTMDLMVRGVKGARWIKREEAIVA</sequence>
<dbReference type="STRING" id="13370.A0A448YGG1"/>
<organism evidence="1 2">
    <name type="scientific">Brettanomyces naardenensis</name>
    <name type="common">Yeast</name>
    <dbReference type="NCBI Taxonomy" id="13370"/>
    <lineage>
        <taxon>Eukaryota</taxon>
        <taxon>Fungi</taxon>
        <taxon>Dikarya</taxon>
        <taxon>Ascomycota</taxon>
        <taxon>Saccharomycotina</taxon>
        <taxon>Pichiomycetes</taxon>
        <taxon>Pichiales</taxon>
        <taxon>Pichiaceae</taxon>
        <taxon>Brettanomyces</taxon>
    </lineage>
</organism>